<dbReference type="RefSeq" id="WP_150969243.1">
    <property type="nucleotide sequence ID" value="NZ_VZDO01000005.1"/>
</dbReference>
<protein>
    <submittedName>
        <fullName evidence="1">Uncharacterized protein</fullName>
    </submittedName>
</protein>
<accession>A0A7V7PQ37</accession>
<reference evidence="1 2" key="1">
    <citation type="submission" date="2019-09" db="EMBL/GenBank/DDBJ databases">
        <title>YIM 132180 draft genome.</title>
        <authorList>
            <person name="Zhang K."/>
        </authorList>
    </citation>
    <scope>NUCLEOTIDE SEQUENCE [LARGE SCALE GENOMIC DNA]</scope>
    <source>
        <strain evidence="1 2">YIM 132180</strain>
    </source>
</reference>
<evidence type="ECO:0000313" key="2">
    <source>
        <dbReference type="Proteomes" id="UP000432089"/>
    </source>
</evidence>
<comment type="caution">
    <text evidence="1">The sequence shown here is derived from an EMBL/GenBank/DDBJ whole genome shotgun (WGS) entry which is preliminary data.</text>
</comment>
<evidence type="ECO:0000313" key="1">
    <source>
        <dbReference type="EMBL" id="KAB0680186.1"/>
    </source>
</evidence>
<dbReference type="AlphaFoldDB" id="A0A7V7PQ37"/>
<organism evidence="1 2">
    <name type="scientific">Plantimonas leprariae</name>
    <dbReference type="NCBI Taxonomy" id="2615207"/>
    <lineage>
        <taxon>Bacteria</taxon>
        <taxon>Pseudomonadati</taxon>
        <taxon>Pseudomonadota</taxon>
        <taxon>Alphaproteobacteria</taxon>
        <taxon>Hyphomicrobiales</taxon>
        <taxon>Aurantimonadaceae</taxon>
        <taxon>Plantimonas</taxon>
    </lineage>
</organism>
<keyword evidence="2" id="KW-1185">Reference proteome</keyword>
<dbReference type="Proteomes" id="UP000432089">
    <property type="component" value="Unassembled WGS sequence"/>
</dbReference>
<gene>
    <name evidence="1" type="ORF">F6X38_08325</name>
</gene>
<sequence>MPDPQYVIRRYISLGPTYAVDDCGVRGRVAALQAAEHMAADYVGVAVLDEIGDVVATFGSVPRSG</sequence>
<name>A0A7V7PQ37_9HYPH</name>
<dbReference type="EMBL" id="VZDO01000005">
    <property type="protein sequence ID" value="KAB0680186.1"/>
    <property type="molecule type" value="Genomic_DNA"/>
</dbReference>
<proteinExistence type="predicted"/>